<evidence type="ECO:0000313" key="2">
    <source>
        <dbReference type="EMBL" id="ELP62702.1"/>
    </source>
</evidence>
<organism evidence="2 3">
    <name type="scientific">Streptomyces turgidiscabies (strain Car8)</name>
    <dbReference type="NCBI Taxonomy" id="698760"/>
    <lineage>
        <taxon>Bacteria</taxon>
        <taxon>Bacillati</taxon>
        <taxon>Actinomycetota</taxon>
        <taxon>Actinomycetes</taxon>
        <taxon>Kitasatosporales</taxon>
        <taxon>Streptomycetaceae</taxon>
        <taxon>Streptomyces</taxon>
    </lineage>
</organism>
<evidence type="ECO:0000313" key="3">
    <source>
        <dbReference type="Proteomes" id="UP000010931"/>
    </source>
</evidence>
<feature type="region of interest" description="Disordered" evidence="1">
    <location>
        <begin position="1"/>
        <end position="36"/>
    </location>
</feature>
<feature type="compositionally biased region" description="Basic residues" evidence="1">
    <location>
        <begin position="7"/>
        <end position="19"/>
    </location>
</feature>
<gene>
    <name evidence="2" type="ORF">STRTUCAR8_00058</name>
</gene>
<accession>L7EUJ4</accession>
<evidence type="ECO:0000256" key="1">
    <source>
        <dbReference type="SAM" id="MobiDB-lite"/>
    </source>
</evidence>
<name>L7EUJ4_STRT8</name>
<comment type="caution">
    <text evidence="2">The sequence shown here is derived from an EMBL/GenBank/DDBJ whole genome shotgun (WGS) entry which is preliminary data.</text>
</comment>
<sequence>MRPPSARPRRARVPARRTPGRASQRGSRPAGTGWGR</sequence>
<protein>
    <submittedName>
        <fullName evidence="2">Uncharacterized protein</fullName>
    </submittedName>
</protein>
<reference evidence="2 3" key="1">
    <citation type="journal article" date="2011" name="Plasmid">
        <title>Streptomyces turgidiscabies Car8 contains a modular pathogenicity island that shares virulence genes with other actinobacterial plant pathogens.</title>
        <authorList>
            <person name="Huguet-Tapia J.C."/>
            <person name="Badger J.H."/>
            <person name="Loria R."/>
            <person name="Pettis G.S."/>
        </authorList>
    </citation>
    <scope>NUCLEOTIDE SEQUENCE [LARGE SCALE GENOMIC DNA]</scope>
    <source>
        <strain evidence="2 3">Car8</strain>
    </source>
</reference>
<dbReference type="Proteomes" id="UP000010931">
    <property type="component" value="Unassembled WGS sequence"/>
</dbReference>
<proteinExistence type="predicted"/>
<dbReference type="AlphaFoldDB" id="L7EUJ4"/>
<feature type="non-terminal residue" evidence="2">
    <location>
        <position position="36"/>
    </location>
</feature>
<dbReference type="EMBL" id="AEJB01000587">
    <property type="protein sequence ID" value="ELP62702.1"/>
    <property type="molecule type" value="Genomic_DNA"/>
</dbReference>
<keyword evidence="3" id="KW-1185">Reference proteome</keyword>